<protein>
    <submittedName>
        <fullName evidence="1">Uncharacterized protein</fullName>
    </submittedName>
</protein>
<dbReference type="AlphaFoldDB" id="A0A2R6NXJ6"/>
<gene>
    <name evidence="1" type="ORF">PHLCEN_2v7112</name>
</gene>
<evidence type="ECO:0000313" key="2">
    <source>
        <dbReference type="Proteomes" id="UP000186601"/>
    </source>
</evidence>
<dbReference type="OrthoDB" id="2803683at2759"/>
<reference evidence="1 2" key="1">
    <citation type="submission" date="2018-02" db="EMBL/GenBank/DDBJ databases">
        <title>Genome sequence of the basidiomycete white-rot fungus Phlebia centrifuga.</title>
        <authorList>
            <person name="Granchi Z."/>
            <person name="Peng M."/>
            <person name="de Vries R.P."/>
            <person name="Hilden K."/>
            <person name="Makela M.R."/>
            <person name="Grigoriev I."/>
            <person name="Riley R."/>
        </authorList>
    </citation>
    <scope>NUCLEOTIDE SEQUENCE [LARGE SCALE GENOMIC DNA]</scope>
    <source>
        <strain evidence="1 2">FBCC195</strain>
    </source>
</reference>
<organism evidence="1 2">
    <name type="scientific">Hermanssonia centrifuga</name>
    <dbReference type="NCBI Taxonomy" id="98765"/>
    <lineage>
        <taxon>Eukaryota</taxon>
        <taxon>Fungi</taxon>
        <taxon>Dikarya</taxon>
        <taxon>Basidiomycota</taxon>
        <taxon>Agaricomycotina</taxon>
        <taxon>Agaricomycetes</taxon>
        <taxon>Polyporales</taxon>
        <taxon>Meruliaceae</taxon>
        <taxon>Hermanssonia</taxon>
    </lineage>
</organism>
<keyword evidence="2" id="KW-1185">Reference proteome</keyword>
<accession>A0A2R6NXJ6</accession>
<sequence length="474" mass="53632">MPSNIGDLSTEVLVDILGFHTIVNKTPSLRYSLELGAAGYREGPSKGSTNIIERLDTFRKIQRIWRNPNVAGRVARIPIKFPTPPGSWARFPSSTIFRADILLIQLPVYGRLALVRLDPNAHEDNRARIHTFPSELTTFDTDPGQNLLLIYHLHSRRLHFMSLGDGKLHPRAGHEGIQVITDDMGVNQDARVIPRAISVVGDWLLIHIQDTSLGIRLYHWPSAELRMTWSSTEATVYKSVYLADGYVLLSATQTGTPNTAILEVHSFVGIQEGRKIKAEFSAIFKFPPLSPGRRQLYYIERNTPSPMSPRPFDPSGTLVEILLTHSCRLFTPLTTFISEKVIGHSAESGPLEFPWEIWGPRRTRIHHDTWIHPIAVSGMRVIMRDRIWDFNEYDISTNIYGPAVPPGRSLRNSRQTSGTIHREPTRFPQTVSQASTAETFLPYRETLLPWPKGNADFTFFIEDDDGPKIYPTKD</sequence>
<dbReference type="Proteomes" id="UP000186601">
    <property type="component" value="Unassembled WGS sequence"/>
</dbReference>
<evidence type="ECO:0000313" key="1">
    <source>
        <dbReference type="EMBL" id="PSR79254.1"/>
    </source>
</evidence>
<dbReference type="EMBL" id="MLYV02000705">
    <property type="protein sequence ID" value="PSR79254.1"/>
    <property type="molecule type" value="Genomic_DNA"/>
</dbReference>
<comment type="caution">
    <text evidence="1">The sequence shown here is derived from an EMBL/GenBank/DDBJ whole genome shotgun (WGS) entry which is preliminary data.</text>
</comment>
<proteinExistence type="predicted"/>
<name>A0A2R6NXJ6_9APHY</name>